<keyword evidence="2" id="KW-0378">Hydrolase</keyword>
<feature type="binding site" evidence="6">
    <location>
        <position position="178"/>
    </location>
    <ligand>
        <name>Fe cation</name>
        <dbReference type="ChEBI" id="CHEBI:24875"/>
        <label>1</label>
    </ligand>
</feature>
<feature type="binding site" evidence="6">
    <location>
        <position position="151"/>
    </location>
    <ligand>
        <name>Fe cation</name>
        <dbReference type="ChEBI" id="CHEBI:24875"/>
        <label>2</label>
    </ligand>
</feature>
<dbReference type="InterPro" id="IPR029052">
    <property type="entry name" value="Metallo-depent_PP-like"/>
</dbReference>
<feature type="binding site" evidence="6">
    <location>
        <position position="39"/>
    </location>
    <ligand>
        <name>Fe cation</name>
        <dbReference type="ChEBI" id="CHEBI:24875"/>
        <label>1</label>
    </ligand>
</feature>
<dbReference type="GO" id="GO:0004113">
    <property type="term" value="F:2',3'-cyclic-nucleotide 3'-phosphodiesterase activity"/>
    <property type="evidence" value="ECO:0007669"/>
    <property type="project" value="TreeGrafter"/>
</dbReference>
<feature type="binding site" evidence="6">
    <location>
        <position position="39"/>
    </location>
    <ligand>
        <name>Fe cation</name>
        <dbReference type="ChEBI" id="CHEBI:24875"/>
        <label>2</label>
    </ligand>
</feature>
<keyword evidence="1 6" id="KW-0479">Metal-binding</keyword>
<organism evidence="7 8">
    <name type="scientific">Paludibaculum fermentans</name>
    <dbReference type="NCBI Taxonomy" id="1473598"/>
    <lineage>
        <taxon>Bacteria</taxon>
        <taxon>Pseudomonadati</taxon>
        <taxon>Acidobacteriota</taxon>
        <taxon>Terriglobia</taxon>
        <taxon>Bryobacterales</taxon>
        <taxon>Bryobacteraceae</taxon>
        <taxon>Paludibaculum</taxon>
    </lineage>
</organism>
<feature type="binding site" evidence="6">
    <location>
        <position position="67"/>
    </location>
    <ligand>
        <name>Fe cation</name>
        <dbReference type="ChEBI" id="CHEBI:24875"/>
        <label>2</label>
    </ligand>
</feature>
<evidence type="ECO:0000256" key="5">
    <source>
        <dbReference type="PIRSR" id="PIRSR004789-50"/>
    </source>
</evidence>
<dbReference type="Pfam" id="PF13277">
    <property type="entry name" value="YmdB"/>
    <property type="match status" value="1"/>
</dbReference>
<evidence type="ECO:0000256" key="1">
    <source>
        <dbReference type="ARBA" id="ARBA00022723"/>
    </source>
</evidence>
<proteinExistence type="inferred from homology"/>
<evidence type="ECO:0000313" key="8">
    <source>
        <dbReference type="Proteomes" id="UP000593892"/>
    </source>
</evidence>
<dbReference type="AlphaFoldDB" id="A0A7S7NTI9"/>
<evidence type="ECO:0000256" key="3">
    <source>
        <dbReference type="ARBA" id="ARBA00023004"/>
    </source>
</evidence>
<feature type="active site" description="Proton donor" evidence="5">
    <location>
        <position position="68"/>
    </location>
</feature>
<dbReference type="InterPro" id="IPR005235">
    <property type="entry name" value="YmdB-like"/>
</dbReference>
<reference evidence="7 8" key="1">
    <citation type="submission" date="2020-10" db="EMBL/GenBank/DDBJ databases">
        <title>Complete genome sequence of Paludibaculum fermentans P105T, a facultatively anaerobic acidobacterium capable of dissimilatory Fe(III) reduction.</title>
        <authorList>
            <person name="Dedysh S.N."/>
            <person name="Beletsky A.V."/>
            <person name="Kulichevskaya I.S."/>
            <person name="Mardanov A.V."/>
            <person name="Ravin N.V."/>
        </authorList>
    </citation>
    <scope>NUCLEOTIDE SEQUENCE [LARGE SCALE GENOMIC DNA]</scope>
    <source>
        <strain evidence="7 8">P105</strain>
    </source>
</reference>
<sequence>MKILFIGDIFASPGRRIVAEHLQQIISDEHIDLAIANAENSAGGFGVTPNVAQELFSFGLDVLTTGNHVWDKREVYDYLNREPRLLRPGNYAASLPGTGLYMGKARNGVQYAVMNLQGRVHLPPIECPFRKADELLASIPADVKVKFLDFHAEVTSEKIALGWYLDGRITGMVGTHTHIPTGDARVLPKGTAYQTDCGMTGPYDSVIGVEKDTVIQRFLTQLPMRFEAAKNMVELHAVIITLDETTGRATAIQPYAISEE</sequence>
<comment type="similarity">
    <text evidence="4">Belongs to the YmdB-like family.</text>
</comment>
<feature type="binding site" evidence="6">
    <location>
        <position position="176"/>
    </location>
    <ligand>
        <name>Fe cation</name>
        <dbReference type="ChEBI" id="CHEBI:24875"/>
        <label>2</label>
    </ligand>
</feature>
<feature type="binding site" evidence="6">
    <location>
        <position position="8"/>
    </location>
    <ligand>
        <name>Fe cation</name>
        <dbReference type="ChEBI" id="CHEBI:24875"/>
        <label>1</label>
    </ligand>
</feature>
<accession>A0A7S7NTI9</accession>
<dbReference type="KEGG" id="pfer:IRI77_06260"/>
<dbReference type="FunFam" id="3.60.21.10:FF:000016">
    <property type="entry name" value="Putative metallophosphoesterase"/>
    <property type="match status" value="1"/>
</dbReference>
<keyword evidence="8" id="KW-1185">Reference proteome</keyword>
<evidence type="ECO:0000256" key="2">
    <source>
        <dbReference type="ARBA" id="ARBA00022801"/>
    </source>
</evidence>
<dbReference type="PANTHER" id="PTHR36303">
    <property type="entry name" value="2',3'-CYCLIC-NUCLEOTIDE 2'-PHOSPHODIESTERASE"/>
    <property type="match status" value="1"/>
</dbReference>
<evidence type="ECO:0000256" key="6">
    <source>
        <dbReference type="PIRSR" id="PIRSR004789-51"/>
    </source>
</evidence>
<dbReference type="NCBIfam" id="TIGR00282">
    <property type="entry name" value="TIGR00282 family metallophosphoesterase"/>
    <property type="match status" value="1"/>
</dbReference>
<dbReference type="SUPFAM" id="SSF56300">
    <property type="entry name" value="Metallo-dependent phosphatases"/>
    <property type="match status" value="1"/>
</dbReference>
<gene>
    <name evidence="7" type="ORF">IRI77_06260</name>
</gene>
<dbReference type="GO" id="GO:0046872">
    <property type="term" value="F:metal ion binding"/>
    <property type="evidence" value="ECO:0007669"/>
    <property type="project" value="UniProtKB-KW"/>
</dbReference>
<evidence type="ECO:0000313" key="7">
    <source>
        <dbReference type="EMBL" id="QOY89553.1"/>
    </source>
</evidence>
<name>A0A7S7NTI9_PALFE</name>
<keyword evidence="3" id="KW-0408">Iron</keyword>
<dbReference type="PIRSF" id="PIRSF004789">
    <property type="entry name" value="DR1281"/>
    <property type="match status" value="1"/>
</dbReference>
<feature type="binding site" evidence="6">
    <location>
        <position position="40"/>
    </location>
    <ligand>
        <name>Fe cation</name>
        <dbReference type="ChEBI" id="CHEBI:24875"/>
        <label>1</label>
    </ligand>
</feature>
<dbReference type="Gene3D" id="3.60.21.10">
    <property type="match status" value="1"/>
</dbReference>
<dbReference type="Proteomes" id="UP000593892">
    <property type="component" value="Chromosome"/>
</dbReference>
<dbReference type="EMBL" id="CP063849">
    <property type="protein sequence ID" value="QOY89553.1"/>
    <property type="molecule type" value="Genomic_DNA"/>
</dbReference>
<dbReference type="RefSeq" id="WP_194451215.1">
    <property type="nucleotide sequence ID" value="NZ_CP063849.1"/>
</dbReference>
<dbReference type="CDD" id="cd07382">
    <property type="entry name" value="MPP_DR1281"/>
    <property type="match status" value="1"/>
</dbReference>
<dbReference type="PANTHER" id="PTHR36303:SF1">
    <property type="entry name" value="2',3'-CYCLIC-NUCLEOTIDE 2'-PHOSPHODIESTERASE"/>
    <property type="match status" value="1"/>
</dbReference>
<protein>
    <submittedName>
        <fullName evidence="7">TIGR00282 family metallophosphoesterase</fullName>
    </submittedName>
</protein>
<evidence type="ECO:0000256" key="4">
    <source>
        <dbReference type="ARBA" id="ARBA00061401"/>
    </source>
</evidence>